<evidence type="ECO:0000259" key="12">
    <source>
        <dbReference type="Pfam" id="PF10509"/>
    </source>
</evidence>
<keyword evidence="7" id="KW-0067">ATP-binding</keyword>
<keyword evidence="5" id="KW-0547">Nucleotide-binding</keyword>
<dbReference type="InterPro" id="IPR036554">
    <property type="entry name" value="GHMP_kinase_C_sf"/>
</dbReference>
<dbReference type="FunCoup" id="E4X964">
    <property type="interactions" value="52"/>
</dbReference>
<dbReference type="InterPro" id="IPR006206">
    <property type="entry name" value="Mevalonate/galactokinase"/>
</dbReference>
<evidence type="ECO:0000256" key="7">
    <source>
        <dbReference type="ARBA" id="ARBA00022840"/>
    </source>
</evidence>
<comment type="similarity">
    <text evidence="1">Belongs to the GHMP kinase family. GalK subfamily.</text>
</comment>
<evidence type="ECO:0000256" key="8">
    <source>
        <dbReference type="ARBA" id="ARBA00022842"/>
    </source>
</evidence>
<dbReference type="Gene3D" id="3.30.70.890">
    <property type="entry name" value="GHMP kinase, C-terminal domain"/>
    <property type="match status" value="1"/>
</dbReference>
<dbReference type="Proteomes" id="UP000001307">
    <property type="component" value="Unassembled WGS sequence"/>
</dbReference>
<evidence type="ECO:0000256" key="3">
    <source>
        <dbReference type="ARBA" id="ARBA00022679"/>
    </source>
</evidence>
<dbReference type="InterPro" id="IPR000705">
    <property type="entry name" value="Galactokinase"/>
</dbReference>
<dbReference type="InParanoid" id="E4X964"/>
<dbReference type="PRINTS" id="PR00959">
    <property type="entry name" value="MEVGALKINASE"/>
</dbReference>
<keyword evidence="4" id="KW-0479">Metal-binding</keyword>
<gene>
    <name evidence="13" type="ORF">GSOID_T00004411001</name>
</gene>
<keyword evidence="6" id="KW-0418">Kinase</keyword>
<dbReference type="PANTHER" id="PTHR10457">
    <property type="entry name" value="MEVALONATE KINASE/GALACTOKINASE"/>
    <property type="match status" value="1"/>
</dbReference>
<evidence type="ECO:0000313" key="14">
    <source>
        <dbReference type="Proteomes" id="UP000001307"/>
    </source>
</evidence>
<dbReference type="Pfam" id="PF00288">
    <property type="entry name" value="GHMP_kinases_N"/>
    <property type="match status" value="1"/>
</dbReference>
<dbReference type="GO" id="GO:0005524">
    <property type="term" value="F:ATP binding"/>
    <property type="evidence" value="ECO:0007669"/>
    <property type="project" value="UniProtKB-KW"/>
</dbReference>
<reference evidence="13" key="1">
    <citation type="journal article" date="2010" name="Science">
        <title>Plasticity of animal genome architecture unmasked by rapid evolution of a pelagic tunicate.</title>
        <authorList>
            <person name="Denoeud F."/>
            <person name="Henriet S."/>
            <person name="Mungpakdee S."/>
            <person name="Aury J.M."/>
            <person name="Da Silva C."/>
            <person name="Brinkmann H."/>
            <person name="Mikhaleva J."/>
            <person name="Olsen L.C."/>
            <person name="Jubin C."/>
            <person name="Canestro C."/>
            <person name="Bouquet J.M."/>
            <person name="Danks G."/>
            <person name="Poulain J."/>
            <person name="Campsteijn C."/>
            <person name="Adamski M."/>
            <person name="Cross I."/>
            <person name="Yadetie F."/>
            <person name="Muffato M."/>
            <person name="Louis A."/>
            <person name="Butcher S."/>
            <person name="Tsagkogeorga G."/>
            <person name="Konrad A."/>
            <person name="Singh S."/>
            <person name="Jensen M.F."/>
            <person name="Cong E.H."/>
            <person name="Eikeseth-Otteraa H."/>
            <person name="Noel B."/>
            <person name="Anthouard V."/>
            <person name="Porcel B.M."/>
            <person name="Kachouri-Lafond R."/>
            <person name="Nishino A."/>
            <person name="Ugolini M."/>
            <person name="Chourrout P."/>
            <person name="Nishida H."/>
            <person name="Aasland R."/>
            <person name="Huzurbazar S."/>
            <person name="Westhof E."/>
            <person name="Delsuc F."/>
            <person name="Lehrach H."/>
            <person name="Reinhardt R."/>
            <person name="Weissenbach J."/>
            <person name="Roy S.W."/>
            <person name="Artiguenave F."/>
            <person name="Postlethwait J.H."/>
            <person name="Manak J.R."/>
            <person name="Thompson E.M."/>
            <person name="Jaillon O."/>
            <person name="Du Pasquier L."/>
            <person name="Boudinot P."/>
            <person name="Liberles D.A."/>
            <person name="Volff J.N."/>
            <person name="Philippe H."/>
            <person name="Lenhard B."/>
            <person name="Roest Crollius H."/>
            <person name="Wincker P."/>
            <person name="Chourrout D."/>
        </authorList>
    </citation>
    <scope>NUCLEOTIDE SEQUENCE [LARGE SCALE GENOMIC DNA]</scope>
</reference>
<dbReference type="InterPro" id="IPR020568">
    <property type="entry name" value="Ribosomal_Su5_D2-typ_SF"/>
</dbReference>
<evidence type="ECO:0000259" key="11">
    <source>
        <dbReference type="Pfam" id="PF08544"/>
    </source>
</evidence>
<keyword evidence="2" id="KW-0963">Cytoplasm</keyword>
<evidence type="ECO:0000259" key="10">
    <source>
        <dbReference type="Pfam" id="PF00288"/>
    </source>
</evidence>
<dbReference type="InterPro" id="IPR006204">
    <property type="entry name" value="GHMP_kinase_N_dom"/>
</dbReference>
<name>E4X964_OIKDI</name>
<dbReference type="NCBIfam" id="TIGR00131">
    <property type="entry name" value="gal_kin"/>
    <property type="match status" value="1"/>
</dbReference>
<dbReference type="InterPro" id="IPR019741">
    <property type="entry name" value="Galactokinase_CS"/>
</dbReference>
<proteinExistence type="inferred from homology"/>
<evidence type="ECO:0000313" key="13">
    <source>
        <dbReference type="EMBL" id="CBY18993.1"/>
    </source>
</evidence>
<evidence type="ECO:0000256" key="9">
    <source>
        <dbReference type="ARBA" id="ARBA00023277"/>
    </source>
</evidence>
<dbReference type="SUPFAM" id="SSF54211">
    <property type="entry name" value="Ribosomal protein S5 domain 2-like"/>
    <property type="match status" value="1"/>
</dbReference>
<dbReference type="AlphaFoldDB" id="E4X964"/>
<keyword evidence="14" id="KW-1185">Reference proteome</keyword>
<dbReference type="FunFam" id="3.30.230.10:FF:000017">
    <property type="entry name" value="Galactokinase"/>
    <property type="match status" value="1"/>
</dbReference>
<keyword evidence="3" id="KW-0808">Transferase</keyword>
<dbReference type="GO" id="GO:0005829">
    <property type="term" value="C:cytosol"/>
    <property type="evidence" value="ECO:0007669"/>
    <property type="project" value="TreeGrafter"/>
</dbReference>
<dbReference type="PRINTS" id="PR00473">
    <property type="entry name" value="GALCTOKINASE"/>
</dbReference>
<organism evidence="13">
    <name type="scientific">Oikopleura dioica</name>
    <name type="common">Tunicate</name>
    <dbReference type="NCBI Taxonomy" id="34765"/>
    <lineage>
        <taxon>Eukaryota</taxon>
        <taxon>Metazoa</taxon>
        <taxon>Chordata</taxon>
        <taxon>Tunicata</taxon>
        <taxon>Appendicularia</taxon>
        <taxon>Copelata</taxon>
        <taxon>Oikopleuridae</taxon>
        <taxon>Oikopleura</taxon>
    </lineage>
</organism>
<accession>E4X964</accession>
<dbReference type="PANTHER" id="PTHR10457:SF7">
    <property type="entry name" value="GALACTOKINASE-RELATED"/>
    <property type="match status" value="1"/>
</dbReference>
<evidence type="ECO:0000256" key="6">
    <source>
        <dbReference type="ARBA" id="ARBA00022777"/>
    </source>
</evidence>
<evidence type="ECO:0008006" key="15">
    <source>
        <dbReference type="Google" id="ProtNLM"/>
    </source>
</evidence>
<dbReference type="PIRSF" id="PIRSF000530">
    <property type="entry name" value="Galactokinase"/>
    <property type="match status" value="1"/>
</dbReference>
<sequence>MESLINDSKLRLQSDFGCSSNEQQIIASAPGRVNLIGEHTDYNKGFVFPIALPLRTVVVGYPNNSDEIQAVSLVVDGKVRFNVSDIQTGDPFWGDYFKGVVAEFQKKTGKQVPGFNAVFNSNVPLGGGVSSSASMEVATATFLEALTGITLDPTEKALLCQAAEHNYPNNPCGIMDQFISVHGKADHALLIDCLNESSKLVNMPSSTICFFVINSNVKHKLSGENNPFAERQKSCFKAAEICGKDFLRSVTLEDLEKCKSKMDQETYNRALHGVEEDKRTLEAAEVLIKGDFNRFGELMNASHDSLRDLYEVSCPEVDELVEIARKTKGVYGSRITGGGFGGCTVTLIDRDAVESLKDAVNAHYSRTASFFDGTASDGAKIHSIAFN</sequence>
<keyword evidence="8" id="KW-0460">Magnesium</keyword>
<dbReference type="InterPro" id="IPR013750">
    <property type="entry name" value="GHMP_kinase_C_dom"/>
</dbReference>
<protein>
    <recommendedName>
        <fullName evidence="15">Galactokinase</fullName>
    </recommendedName>
</protein>
<feature type="domain" description="Galactokinase N-terminal" evidence="12">
    <location>
        <begin position="15"/>
        <end position="60"/>
    </location>
</feature>
<dbReference type="EMBL" id="FN653030">
    <property type="protein sequence ID" value="CBY18993.1"/>
    <property type="molecule type" value="Genomic_DNA"/>
</dbReference>
<evidence type="ECO:0000256" key="2">
    <source>
        <dbReference type="ARBA" id="ARBA00022490"/>
    </source>
</evidence>
<dbReference type="Pfam" id="PF08544">
    <property type="entry name" value="GHMP_kinases_C"/>
    <property type="match status" value="1"/>
</dbReference>
<dbReference type="InterPro" id="IPR014721">
    <property type="entry name" value="Ribsml_uS5_D2-typ_fold_subgr"/>
</dbReference>
<dbReference type="GO" id="GO:0046872">
    <property type="term" value="F:metal ion binding"/>
    <property type="evidence" value="ECO:0007669"/>
    <property type="project" value="UniProtKB-KW"/>
</dbReference>
<evidence type="ECO:0000256" key="4">
    <source>
        <dbReference type="ARBA" id="ARBA00022723"/>
    </source>
</evidence>
<dbReference type="Gene3D" id="3.30.230.10">
    <property type="match status" value="1"/>
</dbReference>
<feature type="domain" description="GHMP kinase N-terminal" evidence="10">
    <location>
        <begin position="96"/>
        <end position="184"/>
    </location>
</feature>
<dbReference type="SUPFAM" id="SSF55060">
    <property type="entry name" value="GHMP Kinase, C-terminal domain"/>
    <property type="match status" value="1"/>
</dbReference>
<dbReference type="OrthoDB" id="275179at2759"/>
<dbReference type="PROSITE" id="PS00106">
    <property type="entry name" value="GALACTOKINASE"/>
    <property type="match status" value="1"/>
</dbReference>
<dbReference type="InterPro" id="IPR019539">
    <property type="entry name" value="GalKase_N"/>
</dbReference>
<dbReference type="GO" id="GO:0006012">
    <property type="term" value="P:galactose metabolic process"/>
    <property type="evidence" value="ECO:0007669"/>
    <property type="project" value="InterPro"/>
</dbReference>
<feature type="domain" description="GHMP kinase C-terminal" evidence="11">
    <location>
        <begin position="284"/>
        <end position="365"/>
    </location>
</feature>
<dbReference type="GO" id="GO:0004335">
    <property type="term" value="F:galactokinase activity"/>
    <property type="evidence" value="ECO:0007669"/>
    <property type="project" value="InterPro"/>
</dbReference>
<evidence type="ECO:0000256" key="5">
    <source>
        <dbReference type="ARBA" id="ARBA00022741"/>
    </source>
</evidence>
<dbReference type="Pfam" id="PF10509">
    <property type="entry name" value="GalKase_gal_bdg"/>
    <property type="match status" value="1"/>
</dbReference>
<evidence type="ECO:0000256" key="1">
    <source>
        <dbReference type="ARBA" id="ARBA00006566"/>
    </source>
</evidence>
<dbReference type="FunFam" id="3.30.70.890:FF:000001">
    <property type="entry name" value="Galactokinase"/>
    <property type="match status" value="1"/>
</dbReference>
<keyword evidence="9" id="KW-0119">Carbohydrate metabolism</keyword>